<name>A0ABD1RYT8_9LAMI</name>
<accession>A0ABD1RYT8</accession>
<proteinExistence type="predicted"/>
<dbReference type="EMBL" id="JBFOLJ010000011">
    <property type="protein sequence ID" value="KAL2493616.1"/>
    <property type="molecule type" value="Genomic_DNA"/>
</dbReference>
<organism evidence="1 2">
    <name type="scientific">Forsythia ovata</name>
    <dbReference type="NCBI Taxonomy" id="205694"/>
    <lineage>
        <taxon>Eukaryota</taxon>
        <taxon>Viridiplantae</taxon>
        <taxon>Streptophyta</taxon>
        <taxon>Embryophyta</taxon>
        <taxon>Tracheophyta</taxon>
        <taxon>Spermatophyta</taxon>
        <taxon>Magnoliopsida</taxon>
        <taxon>eudicotyledons</taxon>
        <taxon>Gunneridae</taxon>
        <taxon>Pentapetalae</taxon>
        <taxon>asterids</taxon>
        <taxon>lamiids</taxon>
        <taxon>Lamiales</taxon>
        <taxon>Oleaceae</taxon>
        <taxon>Forsythieae</taxon>
        <taxon>Forsythia</taxon>
    </lineage>
</organism>
<reference evidence="2" key="1">
    <citation type="submission" date="2024-07" db="EMBL/GenBank/DDBJ databases">
        <title>Two chromosome-level genome assemblies of Korean endemic species Abeliophyllum distichum and Forsythia ovata (Oleaceae).</title>
        <authorList>
            <person name="Jang H."/>
        </authorList>
    </citation>
    <scope>NUCLEOTIDE SEQUENCE [LARGE SCALE GENOMIC DNA]</scope>
</reference>
<evidence type="ECO:0000313" key="2">
    <source>
        <dbReference type="Proteomes" id="UP001604277"/>
    </source>
</evidence>
<keyword evidence="2" id="KW-1185">Reference proteome</keyword>
<dbReference type="Proteomes" id="UP001604277">
    <property type="component" value="Unassembled WGS sequence"/>
</dbReference>
<gene>
    <name evidence="1" type="ORF">Fot_37373</name>
</gene>
<evidence type="ECO:0000313" key="1">
    <source>
        <dbReference type="EMBL" id="KAL2493616.1"/>
    </source>
</evidence>
<comment type="caution">
    <text evidence="1">The sequence shown here is derived from an EMBL/GenBank/DDBJ whole genome shotgun (WGS) entry which is preliminary data.</text>
</comment>
<protein>
    <submittedName>
        <fullName evidence="1">Uncharacterized protein</fullName>
    </submittedName>
</protein>
<dbReference type="AlphaFoldDB" id="A0ABD1RYT8"/>
<sequence>MTKQARSLFAFVSKIYWEKLGFKGGYIKVGVLGPKGNQNFLMAYAGKIIREVGISLSVMKVSYKISLDVLQLLIKLILFVQQASTRSLCFSFSFVRDLQAFS</sequence>